<gene>
    <name evidence="1" type="ORF">GCM10022277_20180</name>
</gene>
<evidence type="ECO:0000313" key="1">
    <source>
        <dbReference type="EMBL" id="GAA3924317.1"/>
    </source>
</evidence>
<comment type="caution">
    <text evidence="1">The sequence shown here is derived from an EMBL/GenBank/DDBJ whole genome shotgun (WGS) entry which is preliminary data.</text>
</comment>
<reference evidence="2" key="1">
    <citation type="journal article" date="2019" name="Int. J. Syst. Evol. Microbiol.">
        <title>The Global Catalogue of Microorganisms (GCM) 10K type strain sequencing project: providing services to taxonomists for standard genome sequencing and annotation.</title>
        <authorList>
            <consortium name="The Broad Institute Genomics Platform"/>
            <consortium name="The Broad Institute Genome Sequencing Center for Infectious Disease"/>
            <person name="Wu L."/>
            <person name="Ma J."/>
        </authorList>
    </citation>
    <scope>NUCLEOTIDE SEQUENCE [LARGE SCALE GENOMIC DNA]</scope>
    <source>
        <strain evidence="2">JCM 17551</strain>
    </source>
</reference>
<accession>A0ABP7MM75</accession>
<dbReference type="EMBL" id="BAABBN010000007">
    <property type="protein sequence ID" value="GAA3924317.1"/>
    <property type="molecule type" value="Genomic_DNA"/>
</dbReference>
<keyword evidence="2" id="KW-1185">Reference proteome</keyword>
<protein>
    <submittedName>
        <fullName evidence="1">Uncharacterized protein</fullName>
    </submittedName>
</protein>
<sequence length="231" mass="26034">MKRPALSRIYKNPDDHHAKRLLDELLGSDISAPDYQRSMLNIGRHLGNELKHSLDRDKTYCLVVTAEDADFLAKGIVESLEDYTKALYLTCFWNERSEVNGSSVAPIYNTYFENGYDSADELIVIKSIISGSCVVKTNITALYDKIQPAAIHVVAPVMHTQSEQKLKLQFPNKIANLLDFTFLAKDSERTSDNEVLPGIGGDVYKRLGFKNQQDKNTFIPNIIQQKIFASC</sequence>
<evidence type="ECO:0000313" key="2">
    <source>
        <dbReference type="Proteomes" id="UP001501565"/>
    </source>
</evidence>
<dbReference type="RefSeq" id="WP_344798165.1">
    <property type="nucleotide sequence ID" value="NZ_BAABBN010000007.1"/>
</dbReference>
<organism evidence="1 2">
    <name type="scientific">Litoribacillus peritrichatus</name>
    <dbReference type="NCBI Taxonomy" id="718191"/>
    <lineage>
        <taxon>Bacteria</taxon>
        <taxon>Pseudomonadati</taxon>
        <taxon>Pseudomonadota</taxon>
        <taxon>Gammaproteobacteria</taxon>
        <taxon>Oceanospirillales</taxon>
        <taxon>Oceanospirillaceae</taxon>
        <taxon>Litoribacillus</taxon>
    </lineage>
</organism>
<proteinExistence type="predicted"/>
<dbReference type="Proteomes" id="UP001501565">
    <property type="component" value="Unassembled WGS sequence"/>
</dbReference>
<name>A0ABP7MM75_9GAMM</name>